<dbReference type="OrthoDB" id="9797020at2"/>
<reference evidence="22 23" key="1">
    <citation type="submission" date="2017-07" db="EMBL/GenBank/DDBJ databases">
        <title>Niveispirillum cyanobacteriorum sp. nov., isolated from cyanobacterial aggregates in a eutrophic lake.</title>
        <authorList>
            <person name="Cai H."/>
        </authorList>
    </citation>
    <scope>NUCLEOTIDE SEQUENCE [LARGE SCALE GENOMIC DNA]</scope>
    <source>
        <strain evidence="23">TH1-14</strain>
    </source>
</reference>
<comment type="catalytic activity">
    <reaction evidence="17">
        <text>(2E)-tetradecenoyl-CoA + NADPH + H(+) = tetradecanoyl-CoA + NADP(+)</text>
        <dbReference type="Rhea" id="RHEA:44968"/>
        <dbReference type="ChEBI" id="CHEBI:15378"/>
        <dbReference type="ChEBI" id="CHEBI:57385"/>
        <dbReference type="ChEBI" id="CHEBI:57783"/>
        <dbReference type="ChEBI" id="CHEBI:58349"/>
        <dbReference type="ChEBI" id="CHEBI:61405"/>
    </reaction>
    <physiologicalReaction direction="left-to-right" evidence="17">
        <dbReference type="Rhea" id="RHEA:44969"/>
    </physiologicalReaction>
</comment>
<gene>
    <name evidence="22" type="ORF">CHU95_04985</name>
</gene>
<evidence type="ECO:0000256" key="13">
    <source>
        <dbReference type="ARBA" id="ARBA00038622"/>
    </source>
</evidence>
<comment type="similarity">
    <text evidence="3">Belongs to the short-chain dehydrogenases/reductases (SDR) family.</text>
</comment>
<dbReference type="Gene3D" id="3.40.50.720">
    <property type="entry name" value="NAD(P)-binding Rossmann-like Domain"/>
    <property type="match status" value="1"/>
</dbReference>
<evidence type="ECO:0000256" key="14">
    <source>
        <dbReference type="ARBA" id="ARBA00038849"/>
    </source>
</evidence>
<keyword evidence="10" id="KW-0576">Peroxisome</keyword>
<evidence type="ECO:0000256" key="10">
    <source>
        <dbReference type="ARBA" id="ARBA00023140"/>
    </source>
</evidence>
<comment type="pathway">
    <text evidence="2">Lipid metabolism.</text>
</comment>
<evidence type="ECO:0000256" key="5">
    <source>
        <dbReference type="ARBA" id="ARBA00022553"/>
    </source>
</evidence>
<evidence type="ECO:0000313" key="22">
    <source>
        <dbReference type="EMBL" id="OYQ36153.1"/>
    </source>
</evidence>
<evidence type="ECO:0000256" key="15">
    <source>
        <dbReference type="ARBA" id="ARBA00041063"/>
    </source>
</evidence>
<keyword evidence="7" id="KW-0521">NADP</keyword>
<keyword evidence="8" id="KW-0560">Oxidoreductase</keyword>
<dbReference type="AlphaFoldDB" id="A0A255Z3Q6"/>
<dbReference type="InterPro" id="IPR036291">
    <property type="entry name" value="NAD(P)-bd_dom_sf"/>
</dbReference>
<comment type="catalytic activity">
    <reaction evidence="16">
        <text>(2E)-dodecenoyl-CoA + NADPH + H(+) = dodecanoyl-CoA + NADP(+)</text>
        <dbReference type="Rhea" id="RHEA:44964"/>
        <dbReference type="ChEBI" id="CHEBI:15378"/>
        <dbReference type="ChEBI" id="CHEBI:57330"/>
        <dbReference type="ChEBI" id="CHEBI:57375"/>
        <dbReference type="ChEBI" id="CHEBI:57783"/>
        <dbReference type="ChEBI" id="CHEBI:58349"/>
    </reaction>
    <physiologicalReaction direction="left-to-right" evidence="16">
        <dbReference type="Rhea" id="RHEA:44965"/>
    </physiologicalReaction>
</comment>
<evidence type="ECO:0000256" key="8">
    <source>
        <dbReference type="ARBA" id="ARBA00023002"/>
    </source>
</evidence>
<evidence type="ECO:0000256" key="16">
    <source>
        <dbReference type="ARBA" id="ARBA00047570"/>
    </source>
</evidence>
<dbReference type="RefSeq" id="WP_094454354.1">
    <property type="nucleotide sequence ID" value="NZ_NOXU01000023.1"/>
</dbReference>
<dbReference type="PANTHER" id="PTHR24317">
    <property type="entry name" value="PEROXISOMAL TRANS-2-ENOYL-COA REDUCTASE"/>
    <property type="match status" value="1"/>
</dbReference>
<evidence type="ECO:0000256" key="9">
    <source>
        <dbReference type="ARBA" id="ARBA00023098"/>
    </source>
</evidence>
<comment type="catalytic activity">
    <reaction evidence="19">
        <text>a (2E)-enoyl-CoA + NADPH + H(+) = a 2,3-saturated acyl-CoA + NADP(+)</text>
        <dbReference type="Rhea" id="RHEA:33763"/>
        <dbReference type="ChEBI" id="CHEBI:15378"/>
        <dbReference type="ChEBI" id="CHEBI:57783"/>
        <dbReference type="ChEBI" id="CHEBI:58349"/>
        <dbReference type="ChEBI" id="CHEBI:58856"/>
        <dbReference type="ChEBI" id="CHEBI:65111"/>
        <dbReference type="EC" id="1.3.1.38"/>
    </reaction>
    <physiologicalReaction direction="left-to-right" evidence="19">
        <dbReference type="Rhea" id="RHEA:33764"/>
    </physiologicalReaction>
</comment>
<comment type="subunit">
    <text evidence="13">Interacts with PEX5, probably required to target it into peroxisomes.</text>
</comment>
<evidence type="ECO:0000256" key="20">
    <source>
        <dbReference type="ARBA" id="ARBA00049386"/>
    </source>
</evidence>
<accession>A0A255Z3Q6</accession>
<sequence length="286" mass="31433">MTETREWGFSEEELASLPTVYRPDLLEDQVVVLSGGGSGMGKAMAYLFTRLGAKVMICGRREEKLAETRDGIRRLLGREIAIMPMTIRDPDQVDALMDRTIAEFGRIDHVINNGGGQFPQAAIDFSKKGWNAVIDTNLNGTWHMMQAAARRWRDRGEAGSIVNIVAYVERGMPQAAHTCAARAGVIYLSKTVATEWAPLKIRVNCVAPGTVATEGFNVYPPEATKRFADTNPMRRMGNAWDVAEGVVYLVAPSGKFITGEMLTIDGGMQMWGTVWPGGVPDYFNVV</sequence>
<keyword evidence="6" id="KW-0276">Fatty acid metabolism</keyword>
<keyword evidence="11" id="KW-0275">Fatty acid biosynthesis</keyword>
<evidence type="ECO:0000256" key="2">
    <source>
        <dbReference type="ARBA" id="ARBA00005189"/>
    </source>
</evidence>
<name>A0A255Z3Q6_9PROT</name>
<dbReference type="PRINTS" id="PR00081">
    <property type="entry name" value="GDHRDH"/>
</dbReference>
<dbReference type="Pfam" id="PF13561">
    <property type="entry name" value="adh_short_C2"/>
    <property type="match status" value="1"/>
</dbReference>
<comment type="caution">
    <text evidence="22">The sequence shown here is derived from an EMBL/GenBank/DDBJ whole genome shotgun (WGS) entry which is preliminary data.</text>
</comment>
<evidence type="ECO:0000256" key="12">
    <source>
        <dbReference type="ARBA" id="ARBA00037124"/>
    </source>
</evidence>
<evidence type="ECO:0000256" key="3">
    <source>
        <dbReference type="ARBA" id="ARBA00006484"/>
    </source>
</evidence>
<evidence type="ECO:0000256" key="11">
    <source>
        <dbReference type="ARBA" id="ARBA00023160"/>
    </source>
</evidence>
<dbReference type="InterPro" id="IPR052388">
    <property type="entry name" value="Peroxisomal_t2-enoyl-CoA_red"/>
</dbReference>
<organism evidence="22 23">
    <name type="scientific">Niveispirillum lacus</name>
    <dbReference type="NCBI Taxonomy" id="1981099"/>
    <lineage>
        <taxon>Bacteria</taxon>
        <taxon>Pseudomonadati</taxon>
        <taxon>Pseudomonadota</taxon>
        <taxon>Alphaproteobacteria</taxon>
        <taxon>Rhodospirillales</taxon>
        <taxon>Azospirillaceae</taxon>
        <taxon>Niveispirillum</taxon>
    </lineage>
</organism>
<comment type="subcellular location">
    <subcellularLocation>
        <location evidence="1">Peroxisome</location>
    </subcellularLocation>
</comment>
<dbReference type="SUPFAM" id="SSF51735">
    <property type="entry name" value="NAD(P)-binding Rossmann-fold domains"/>
    <property type="match status" value="1"/>
</dbReference>
<evidence type="ECO:0000256" key="7">
    <source>
        <dbReference type="ARBA" id="ARBA00022857"/>
    </source>
</evidence>
<evidence type="ECO:0000256" key="6">
    <source>
        <dbReference type="ARBA" id="ARBA00022832"/>
    </source>
</evidence>
<comment type="catalytic activity">
    <reaction evidence="20">
        <text>(2E)-decenoyl-CoA + NADPH + H(+) = decanoyl-CoA + NADP(+)</text>
        <dbReference type="Rhea" id="RHEA:44960"/>
        <dbReference type="ChEBI" id="CHEBI:15378"/>
        <dbReference type="ChEBI" id="CHEBI:57783"/>
        <dbReference type="ChEBI" id="CHEBI:58349"/>
        <dbReference type="ChEBI" id="CHEBI:61406"/>
        <dbReference type="ChEBI" id="CHEBI:61430"/>
    </reaction>
    <physiologicalReaction direction="left-to-right" evidence="20">
        <dbReference type="Rhea" id="RHEA:44961"/>
    </physiologicalReaction>
</comment>
<dbReference type="EC" id="1.3.1.38" evidence="14"/>
<comment type="function">
    <text evidence="12">Participates in chain elongation of fatty acids. Catalyzes the reduction of trans-2-enoyl-CoAs of varying chain lengths from 6:1 to 16:1, having maximum activity with 10:1 CoA. Has no 2,4-dienoyl-CoA reductase activity.</text>
</comment>
<dbReference type="GO" id="GO:0019166">
    <property type="term" value="F:trans-2-enoyl-CoA reductase (NADPH) activity"/>
    <property type="evidence" value="ECO:0007669"/>
    <property type="project" value="UniProtKB-EC"/>
</dbReference>
<evidence type="ECO:0000256" key="1">
    <source>
        <dbReference type="ARBA" id="ARBA00004275"/>
    </source>
</evidence>
<comment type="catalytic activity">
    <reaction evidence="21">
        <text>(2E)-octenoyl-CoA + NADPH + H(+) = octanoyl-CoA + NADP(+)</text>
        <dbReference type="Rhea" id="RHEA:44952"/>
        <dbReference type="ChEBI" id="CHEBI:15378"/>
        <dbReference type="ChEBI" id="CHEBI:57386"/>
        <dbReference type="ChEBI" id="CHEBI:57783"/>
        <dbReference type="ChEBI" id="CHEBI:58349"/>
        <dbReference type="ChEBI" id="CHEBI:62242"/>
    </reaction>
    <physiologicalReaction direction="left-to-right" evidence="21">
        <dbReference type="Rhea" id="RHEA:44953"/>
    </physiologicalReaction>
</comment>
<dbReference type="EMBL" id="NOXU01000023">
    <property type="protein sequence ID" value="OYQ36153.1"/>
    <property type="molecule type" value="Genomic_DNA"/>
</dbReference>
<comment type="catalytic activity">
    <reaction evidence="18">
        <text>(2E)-hexenoyl-CoA + NADPH + H(+) = hexanoyl-CoA + NADP(+)</text>
        <dbReference type="Rhea" id="RHEA:44956"/>
        <dbReference type="ChEBI" id="CHEBI:15378"/>
        <dbReference type="ChEBI" id="CHEBI:57783"/>
        <dbReference type="ChEBI" id="CHEBI:58349"/>
        <dbReference type="ChEBI" id="CHEBI:62077"/>
        <dbReference type="ChEBI" id="CHEBI:62620"/>
    </reaction>
    <physiologicalReaction direction="left-to-right" evidence="18">
        <dbReference type="Rhea" id="RHEA:44957"/>
    </physiologicalReaction>
</comment>
<dbReference type="PANTHER" id="PTHR24317:SF7">
    <property type="entry name" value="PEROXISOMAL TRANS-2-ENOYL-COA REDUCTASE"/>
    <property type="match status" value="1"/>
</dbReference>
<evidence type="ECO:0000313" key="23">
    <source>
        <dbReference type="Proteomes" id="UP000216998"/>
    </source>
</evidence>
<dbReference type="FunFam" id="3.40.50.720:FF:000084">
    <property type="entry name" value="Short-chain dehydrogenase reductase"/>
    <property type="match status" value="1"/>
</dbReference>
<dbReference type="InterPro" id="IPR002347">
    <property type="entry name" value="SDR_fam"/>
</dbReference>
<evidence type="ECO:0000256" key="19">
    <source>
        <dbReference type="ARBA" id="ARBA00049251"/>
    </source>
</evidence>
<proteinExistence type="inferred from homology"/>
<keyword evidence="4" id="KW-0444">Lipid biosynthesis</keyword>
<keyword evidence="9" id="KW-0443">Lipid metabolism</keyword>
<dbReference type="GO" id="GO:0006633">
    <property type="term" value="P:fatty acid biosynthetic process"/>
    <property type="evidence" value="ECO:0007669"/>
    <property type="project" value="UniProtKB-KW"/>
</dbReference>
<evidence type="ECO:0000256" key="4">
    <source>
        <dbReference type="ARBA" id="ARBA00022516"/>
    </source>
</evidence>
<keyword evidence="23" id="KW-1185">Reference proteome</keyword>
<evidence type="ECO:0000256" key="17">
    <source>
        <dbReference type="ARBA" id="ARBA00048686"/>
    </source>
</evidence>
<keyword evidence="5" id="KW-0597">Phosphoprotein</keyword>
<evidence type="ECO:0000256" key="18">
    <source>
        <dbReference type="ARBA" id="ARBA00049108"/>
    </source>
</evidence>
<protein>
    <recommendedName>
        <fullName evidence="15">Peroxisomal trans-2-enoyl-CoA reductase</fullName>
        <ecNumber evidence="14">1.3.1.38</ecNumber>
    </recommendedName>
</protein>
<dbReference type="Proteomes" id="UP000216998">
    <property type="component" value="Unassembled WGS sequence"/>
</dbReference>
<evidence type="ECO:0000256" key="21">
    <source>
        <dbReference type="ARBA" id="ARBA00049559"/>
    </source>
</evidence>